<organism evidence="2 3">
    <name type="scientific">Aureobasidium melanogenum</name>
    <name type="common">Aureobasidium pullulans var. melanogenum</name>
    <dbReference type="NCBI Taxonomy" id="46634"/>
    <lineage>
        <taxon>Eukaryota</taxon>
        <taxon>Fungi</taxon>
        <taxon>Dikarya</taxon>
        <taxon>Ascomycota</taxon>
        <taxon>Pezizomycotina</taxon>
        <taxon>Dothideomycetes</taxon>
        <taxon>Dothideomycetidae</taxon>
        <taxon>Dothideales</taxon>
        <taxon>Saccotheciaceae</taxon>
        <taxon>Aureobasidium</taxon>
    </lineage>
</organism>
<accession>A0A9P8G057</accession>
<dbReference type="EMBL" id="JAHFXS010000218">
    <property type="protein sequence ID" value="KAG9987514.1"/>
    <property type="molecule type" value="Genomic_DNA"/>
</dbReference>
<dbReference type="Proteomes" id="UP000729357">
    <property type="component" value="Unassembled WGS sequence"/>
</dbReference>
<comment type="caution">
    <text evidence="2">The sequence shown here is derived from an EMBL/GenBank/DDBJ whole genome shotgun (WGS) entry which is preliminary data.</text>
</comment>
<feature type="region of interest" description="Disordered" evidence="1">
    <location>
        <begin position="221"/>
        <end position="248"/>
    </location>
</feature>
<protein>
    <submittedName>
        <fullName evidence="2">Uncharacterized protein</fullName>
    </submittedName>
</protein>
<feature type="non-terminal residue" evidence="2">
    <location>
        <position position="248"/>
    </location>
</feature>
<reference evidence="2" key="1">
    <citation type="journal article" date="2021" name="J Fungi (Basel)">
        <title>Virulence traits and population genomics of the black yeast Aureobasidium melanogenum.</title>
        <authorList>
            <person name="Cernosa A."/>
            <person name="Sun X."/>
            <person name="Gostincar C."/>
            <person name="Fang C."/>
            <person name="Gunde-Cimerman N."/>
            <person name="Song Z."/>
        </authorList>
    </citation>
    <scope>NUCLEOTIDE SEQUENCE</scope>
    <source>
        <strain evidence="2">EXF-9298</strain>
    </source>
</reference>
<feature type="region of interest" description="Disordered" evidence="1">
    <location>
        <begin position="30"/>
        <end position="80"/>
    </location>
</feature>
<sequence length="248" mass="27006">LLLSSTSNPSIITISDPIVAGIARLSLVNDDDDDDGGVRLSRSSSPRPLTPPPVTARFSESLHGQPEGAGTASSGTSTDVQSTALNSVTPAPVSSASMSHHDMALASLTNANNVQDVHEVRKAISRGFYHVRDWSRLQPDWDPHDSNLVCTHTSLARGRNGVAVEPPAVVSYVKMFDRPGVLLCEDGRSSECRLWHRNLLHCHQRDTFYCRACCKLHHDPKKVNKKQRERPSASKRKVARTAKFGAAA</sequence>
<evidence type="ECO:0000313" key="2">
    <source>
        <dbReference type="EMBL" id="KAG9987514.1"/>
    </source>
</evidence>
<feature type="compositionally biased region" description="Polar residues" evidence="1">
    <location>
        <begin position="71"/>
        <end position="80"/>
    </location>
</feature>
<evidence type="ECO:0000256" key="1">
    <source>
        <dbReference type="SAM" id="MobiDB-lite"/>
    </source>
</evidence>
<gene>
    <name evidence="2" type="ORF">KCU98_g3282</name>
</gene>
<keyword evidence="3" id="KW-1185">Reference proteome</keyword>
<evidence type="ECO:0000313" key="3">
    <source>
        <dbReference type="Proteomes" id="UP000729357"/>
    </source>
</evidence>
<feature type="compositionally biased region" description="Low complexity" evidence="1">
    <location>
        <begin position="38"/>
        <end position="47"/>
    </location>
</feature>
<name>A0A9P8G057_AURME</name>
<feature type="non-terminal residue" evidence="2">
    <location>
        <position position="1"/>
    </location>
</feature>
<reference evidence="2" key="2">
    <citation type="submission" date="2021-08" db="EMBL/GenBank/DDBJ databases">
        <authorList>
            <person name="Gostincar C."/>
            <person name="Sun X."/>
            <person name="Song Z."/>
            <person name="Gunde-Cimerman N."/>
        </authorList>
    </citation>
    <scope>NUCLEOTIDE SEQUENCE</scope>
    <source>
        <strain evidence="2">EXF-9298</strain>
    </source>
</reference>
<proteinExistence type="predicted"/>
<dbReference type="AlphaFoldDB" id="A0A9P8G057"/>
<feature type="compositionally biased region" description="Basic residues" evidence="1">
    <location>
        <begin position="221"/>
        <end position="240"/>
    </location>
</feature>